<accession>A0ABU9KY89</accession>
<keyword evidence="3" id="KW-1185">Reference proteome</keyword>
<dbReference type="InterPro" id="IPR025348">
    <property type="entry name" value="DUF4252"/>
</dbReference>
<sequence length="173" mass="19306">MKINRIILVTVMVMSGWIASAQSQFDKFEDIEGVTSVVVTQKAFSLMSKIGSESDDEYMQLIKNIESLKVFATESMEVAKQMEAAAKNYLKTANLEELMRVKDGDSNVTIYVKEGKTEDFVSELFMFVKDSDNTSKESVIISLTGDIDLNQIAKLTDKMDLPGGEHLEKASKK</sequence>
<evidence type="ECO:0000313" key="3">
    <source>
        <dbReference type="Proteomes" id="UP001474120"/>
    </source>
</evidence>
<keyword evidence="1" id="KW-0732">Signal</keyword>
<name>A0ABU9KY89_9FLAO</name>
<proteinExistence type="predicted"/>
<feature type="chain" id="PRO_5045649200" evidence="1">
    <location>
        <begin position="22"/>
        <end position="173"/>
    </location>
</feature>
<comment type="caution">
    <text evidence="2">The sequence shown here is derived from an EMBL/GenBank/DDBJ whole genome shotgun (WGS) entry which is preliminary data.</text>
</comment>
<dbReference type="Pfam" id="PF14060">
    <property type="entry name" value="DUF4252"/>
    <property type="match status" value="1"/>
</dbReference>
<dbReference type="RefSeq" id="WP_342158435.1">
    <property type="nucleotide sequence ID" value="NZ_JBCDNA010000001.1"/>
</dbReference>
<protein>
    <submittedName>
        <fullName evidence="2">DUF4252 domain-containing protein</fullName>
    </submittedName>
</protein>
<reference evidence="2 3" key="1">
    <citation type="submission" date="2024-04" db="EMBL/GenBank/DDBJ databases">
        <title>whole genome sequencing of Lutimonas vermicola strain IMCC1616.</title>
        <authorList>
            <person name="Bae S.S."/>
        </authorList>
    </citation>
    <scope>NUCLEOTIDE SEQUENCE [LARGE SCALE GENOMIC DNA]</scope>
    <source>
        <strain evidence="2 3">IMCC1616</strain>
    </source>
</reference>
<feature type="signal peptide" evidence="1">
    <location>
        <begin position="1"/>
        <end position="21"/>
    </location>
</feature>
<dbReference type="Proteomes" id="UP001474120">
    <property type="component" value="Unassembled WGS sequence"/>
</dbReference>
<gene>
    <name evidence="2" type="ORF">AABB81_02740</name>
</gene>
<evidence type="ECO:0000256" key="1">
    <source>
        <dbReference type="SAM" id="SignalP"/>
    </source>
</evidence>
<evidence type="ECO:0000313" key="2">
    <source>
        <dbReference type="EMBL" id="MEL4454798.1"/>
    </source>
</evidence>
<dbReference type="EMBL" id="JBCDNA010000001">
    <property type="protein sequence ID" value="MEL4454798.1"/>
    <property type="molecule type" value="Genomic_DNA"/>
</dbReference>
<organism evidence="2 3">
    <name type="scientific">Lutimonas vermicola</name>
    <dbReference type="NCBI Taxonomy" id="414288"/>
    <lineage>
        <taxon>Bacteria</taxon>
        <taxon>Pseudomonadati</taxon>
        <taxon>Bacteroidota</taxon>
        <taxon>Flavobacteriia</taxon>
        <taxon>Flavobacteriales</taxon>
        <taxon>Flavobacteriaceae</taxon>
        <taxon>Lutimonas</taxon>
    </lineage>
</organism>